<feature type="region of interest" description="Disordered" evidence="1">
    <location>
        <begin position="343"/>
        <end position="390"/>
    </location>
</feature>
<dbReference type="EMBL" id="MIFZ01000133">
    <property type="protein sequence ID" value="OSY52790.1"/>
    <property type="molecule type" value="Genomic_DNA"/>
</dbReference>
<dbReference type="Proteomes" id="UP000194318">
    <property type="component" value="Unassembled WGS sequence"/>
</dbReference>
<organism evidence="2 3">
    <name type="scientific">Streptomyces fradiae ATCC 10745 = DSM 40063</name>
    <dbReference type="NCBI Taxonomy" id="1319510"/>
    <lineage>
        <taxon>Bacteria</taxon>
        <taxon>Bacillati</taxon>
        <taxon>Actinomycetota</taxon>
        <taxon>Actinomycetes</taxon>
        <taxon>Kitasatosporales</taxon>
        <taxon>Streptomycetaceae</taxon>
        <taxon>Streptomyces</taxon>
    </lineage>
</organism>
<evidence type="ECO:0000313" key="2">
    <source>
        <dbReference type="EMBL" id="OSY52790.1"/>
    </source>
</evidence>
<dbReference type="RefSeq" id="WP_085921274.1">
    <property type="nucleotide sequence ID" value="NZ_ASYR01000008.1"/>
</dbReference>
<evidence type="ECO:0000256" key="1">
    <source>
        <dbReference type="SAM" id="MobiDB-lite"/>
    </source>
</evidence>
<dbReference type="InterPro" id="IPR011009">
    <property type="entry name" value="Kinase-like_dom_sf"/>
</dbReference>
<dbReference type="SUPFAM" id="SSF56112">
    <property type="entry name" value="Protein kinase-like (PK-like)"/>
    <property type="match status" value="1"/>
</dbReference>
<protein>
    <submittedName>
        <fullName evidence="2">Uncharacterized protein</fullName>
    </submittedName>
</protein>
<feature type="compositionally biased region" description="Low complexity" evidence="1">
    <location>
        <begin position="272"/>
        <end position="326"/>
    </location>
</feature>
<dbReference type="SUPFAM" id="SSF52540">
    <property type="entry name" value="P-loop containing nucleoside triphosphate hydrolases"/>
    <property type="match status" value="1"/>
</dbReference>
<feature type="region of interest" description="Disordered" evidence="1">
    <location>
        <begin position="272"/>
        <end position="331"/>
    </location>
</feature>
<reference evidence="2 3" key="1">
    <citation type="submission" date="2016-09" db="EMBL/GenBank/DDBJ databases">
        <title>Streptomyces fradiae DSM40063, a candidate organism with high potential of specific P450 cytochromes.</title>
        <authorList>
            <person name="Grumaz C."/>
            <person name="Vainshtein Y."/>
            <person name="Kirstahler P."/>
            <person name="Sohn K."/>
        </authorList>
    </citation>
    <scope>NUCLEOTIDE SEQUENCE [LARGE SCALE GENOMIC DNA]</scope>
    <source>
        <strain evidence="2 3">DSM 40063</strain>
    </source>
</reference>
<dbReference type="AlphaFoldDB" id="A0A1Y2NZP5"/>
<gene>
    <name evidence="2" type="ORF">BG846_01523</name>
</gene>
<dbReference type="InterPro" id="IPR027417">
    <property type="entry name" value="P-loop_NTPase"/>
</dbReference>
<accession>A0A1Y2NZP5</accession>
<dbReference type="Gene3D" id="1.10.510.10">
    <property type="entry name" value="Transferase(Phosphotransferase) domain 1"/>
    <property type="match status" value="1"/>
</dbReference>
<name>A0A1Y2NZP5_STRFR</name>
<sequence>MIQSHRPGGELAFLTPKGGLVRFAARFGPDGESAGHPGRPGRTVTLDGDRTVVQYRVAPGDRRALAALEREAAAAVALERRYGDMGFREVFTRVVGYDLDAPEPFVLYRPASGEPLAAYGGALGVRDQQRVAAQLVLAVRLMGAAGLVHRAIGPDTVRWDGAHVRIAEPYAALRAGEPREAFGAAPWASPEQRGGTGTADPRDDLWSVAHLLYYLVAGRPDRGAGPPADLAAFRGLTAFHDSGAFAPSAADRPTPVELMRFLRVPDPLTAATAEAAAANRSGSSGRTAAPGRTAGPGPAAAPGRPAGPGPADHAGPLDPADPLDPVGPGGAAYDRRIARKRADLGLDRPEPPPQEPGRQGRPPWWRLSGRRPAAPPPAPPAAPSPPAAEAASAERLCPHCLLPVAYDPSRLVTIDPKGDRVPLDVSGDLPPAHLRDLLRTAYQVCPYADGGTPHELPVPYLTNGRPLTIALVGSSGVGKTHLLAAMLAEVEQGGLEPYGLKCLPLNPDTHRAFLRERVHSLLQGRELGRTGQQTFARFADGLLVTGNGPARPVVFFDLAGEDLAQDGEVARFLTGVDAFVFVLDPLRALDLPSLDPVRERNGLRRRDLGDEAFTTVLNRIPRTWGPYVAAPAAIAVNKSDLVRVEPAVDRWLGRSLPPRFRPDEVRAESRDAHAFVSRHATAAWLRPFDDCARCTLHFVAATGGQARDDRFPHGVRPRRVLAPLLSIFAMCGLLPGVDHREAGI</sequence>
<feature type="compositionally biased region" description="Pro residues" evidence="1">
    <location>
        <begin position="373"/>
        <end position="386"/>
    </location>
</feature>
<dbReference type="GeneID" id="91406127"/>
<comment type="caution">
    <text evidence="2">The sequence shown here is derived from an EMBL/GenBank/DDBJ whole genome shotgun (WGS) entry which is preliminary data.</text>
</comment>
<dbReference type="Gene3D" id="3.40.50.300">
    <property type="entry name" value="P-loop containing nucleotide triphosphate hydrolases"/>
    <property type="match status" value="1"/>
</dbReference>
<proteinExistence type="predicted"/>
<evidence type="ECO:0000313" key="3">
    <source>
        <dbReference type="Proteomes" id="UP000194318"/>
    </source>
</evidence>